<dbReference type="InParanoid" id="B9H4T7"/>
<accession>B9H4T7</accession>
<name>B9H4T7_POPTR</name>
<protein>
    <submittedName>
        <fullName evidence="1">Uncharacterized protein</fullName>
    </submittedName>
</protein>
<dbReference type="Proteomes" id="UP000006729">
    <property type="component" value="Chromosome 5"/>
</dbReference>
<dbReference type="EMBL" id="CM009294">
    <property type="protein sequence ID" value="PNT35423.1"/>
    <property type="molecule type" value="Genomic_DNA"/>
</dbReference>
<reference evidence="1 2" key="1">
    <citation type="journal article" date="2006" name="Science">
        <title>The genome of black cottonwood, Populus trichocarpa (Torr. &amp; Gray).</title>
        <authorList>
            <person name="Tuskan G.A."/>
            <person name="Difazio S."/>
            <person name="Jansson S."/>
            <person name="Bohlmann J."/>
            <person name="Grigoriev I."/>
            <person name="Hellsten U."/>
            <person name="Putnam N."/>
            <person name="Ralph S."/>
            <person name="Rombauts S."/>
            <person name="Salamov A."/>
            <person name="Schein J."/>
            <person name="Sterck L."/>
            <person name="Aerts A."/>
            <person name="Bhalerao R.R."/>
            <person name="Bhalerao R.P."/>
            <person name="Blaudez D."/>
            <person name="Boerjan W."/>
            <person name="Brun A."/>
            <person name="Brunner A."/>
            <person name="Busov V."/>
            <person name="Campbell M."/>
            <person name="Carlson J."/>
            <person name="Chalot M."/>
            <person name="Chapman J."/>
            <person name="Chen G.L."/>
            <person name="Cooper D."/>
            <person name="Coutinho P.M."/>
            <person name="Couturier J."/>
            <person name="Covert S."/>
            <person name="Cronk Q."/>
            <person name="Cunningham R."/>
            <person name="Davis J."/>
            <person name="Degroeve S."/>
            <person name="Dejardin A."/>
            <person name="Depamphilis C."/>
            <person name="Detter J."/>
            <person name="Dirks B."/>
            <person name="Dubchak I."/>
            <person name="Duplessis S."/>
            <person name="Ehlting J."/>
            <person name="Ellis B."/>
            <person name="Gendler K."/>
            <person name="Goodstein D."/>
            <person name="Gribskov M."/>
            <person name="Grimwood J."/>
            <person name="Groover A."/>
            <person name="Gunter L."/>
            <person name="Hamberger B."/>
            <person name="Heinze B."/>
            <person name="Helariutta Y."/>
            <person name="Henrissat B."/>
            <person name="Holligan D."/>
            <person name="Holt R."/>
            <person name="Huang W."/>
            <person name="Islam-Faridi N."/>
            <person name="Jones S."/>
            <person name="Jones-Rhoades M."/>
            <person name="Jorgensen R."/>
            <person name="Joshi C."/>
            <person name="Kangasjarvi J."/>
            <person name="Karlsson J."/>
            <person name="Kelleher C."/>
            <person name="Kirkpatrick R."/>
            <person name="Kirst M."/>
            <person name="Kohler A."/>
            <person name="Kalluri U."/>
            <person name="Larimer F."/>
            <person name="Leebens-Mack J."/>
            <person name="Leple J.C."/>
            <person name="Locascio P."/>
            <person name="Lou Y."/>
            <person name="Lucas S."/>
            <person name="Martin F."/>
            <person name="Montanini B."/>
            <person name="Napoli C."/>
            <person name="Nelson D.R."/>
            <person name="Nelson C."/>
            <person name="Nieminen K."/>
            <person name="Nilsson O."/>
            <person name="Pereda V."/>
            <person name="Peter G."/>
            <person name="Philippe R."/>
            <person name="Pilate G."/>
            <person name="Poliakov A."/>
            <person name="Razumovskaya J."/>
            <person name="Richardson P."/>
            <person name="Rinaldi C."/>
            <person name="Ritland K."/>
            <person name="Rouze P."/>
            <person name="Ryaboy D."/>
            <person name="Schmutz J."/>
            <person name="Schrader J."/>
            <person name="Segerman B."/>
            <person name="Shin H."/>
            <person name="Siddiqui A."/>
            <person name="Sterky F."/>
            <person name="Terry A."/>
            <person name="Tsai C.J."/>
            <person name="Uberbacher E."/>
            <person name="Unneberg P."/>
            <person name="Vahala J."/>
            <person name="Wall K."/>
            <person name="Wessler S."/>
            <person name="Yang G."/>
            <person name="Yin T."/>
            <person name="Douglas C."/>
            <person name="Marra M."/>
            <person name="Sandberg G."/>
            <person name="Van de Peer Y."/>
            <person name="Rokhsar D."/>
        </authorList>
    </citation>
    <scope>NUCLEOTIDE SEQUENCE [LARGE SCALE GENOMIC DNA]</scope>
    <source>
        <strain evidence="2">cv. Nisqually</strain>
    </source>
</reference>
<evidence type="ECO:0000313" key="2">
    <source>
        <dbReference type="Proteomes" id="UP000006729"/>
    </source>
</evidence>
<sequence>MYFSKSSFVELPLPTRKQMCLDAQFICQNLLDLQMESGDSYSPCVVDIEIEVEAIAKPKSGDINVGSTKNGERIETFLDVLQRSVLL</sequence>
<gene>
    <name evidence="1" type="ORF">POPTR_005G075200</name>
</gene>
<keyword evidence="2" id="KW-1185">Reference proteome</keyword>
<proteinExistence type="predicted"/>
<dbReference type="AlphaFoldDB" id="B9H4T7"/>
<evidence type="ECO:0000313" key="1">
    <source>
        <dbReference type="EMBL" id="PNT35423.1"/>
    </source>
</evidence>
<dbReference type="HOGENOM" id="CLU_2487607_0_0_1"/>
<organism evidence="1 2">
    <name type="scientific">Populus trichocarpa</name>
    <name type="common">Western balsam poplar</name>
    <name type="synonym">Populus balsamifera subsp. trichocarpa</name>
    <dbReference type="NCBI Taxonomy" id="3694"/>
    <lineage>
        <taxon>Eukaryota</taxon>
        <taxon>Viridiplantae</taxon>
        <taxon>Streptophyta</taxon>
        <taxon>Embryophyta</taxon>
        <taxon>Tracheophyta</taxon>
        <taxon>Spermatophyta</taxon>
        <taxon>Magnoliopsida</taxon>
        <taxon>eudicotyledons</taxon>
        <taxon>Gunneridae</taxon>
        <taxon>Pentapetalae</taxon>
        <taxon>rosids</taxon>
        <taxon>fabids</taxon>
        <taxon>Malpighiales</taxon>
        <taxon>Salicaceae</taxon>
        <taxon>Saliceae</taxon>
        <taxon>Populus</taxon>
    </lineage>
</organism>